<evidence type="ECO:0000313" key="9">
    <source>
        <dbReference type="Proteomes" id="UP000005933"/>
    </source>
</evidence>
<dbReference type="GO" id="GO:0015109">
    <property type="term" value="F:chromate transmembrane transporter activity"/>
    <property type="evidence" value="ECO:0007669"/>
    <property type="project" value="InterPro"/>
</dbReference>
<protein>
    <submittedName>
        <fullName evidence="8">Transporter</fullName>
    </submittedName>
</protein>
<feature type="transmembrane region" description="Helical" evidence="7">
    <location>
        <begin position="33"/>
        <end position="52"/>
    </location>
</feature>
<keyword evidence="3" id="KW-1003">Cell membrane</keyword>
<dbReference type="AlphaFoldDB" id="A0AB33VKN2"/>
<dbReference type="PANTHER" id="PTHR43663">
    <property type="entry name" value="CHROMATE TRANSPORT PROTEIN-RELATED"/>
    <property type="match status" value="1"/>
</dbReference>
<evidence type="ECO:0000256" key="4">
    <source>
        <dbReference type="ARBA" id="ARBA00022692"/>
    </source>
</evidence>
<evidence type="ECO:0000256" key="1">
    <source>
        <dbReference type="ARBA" id="ARBA00004651"/>
    </source>
</evidence>
<dbReference type="InterPro" id="IPR003370">
    <property type="entry name" value="Chromate_transpt"/>
</dbReference>
<comment type="similarity">
    <text evidence="2">Belongs to the chromate ion transporter (CHR) (TC 2.A.51) family.</text>
</comment>
<evidence type="ECO:0000256" key="7">
    <source>
        <dbReference type="SAM" id="Phobius"/>
    </source>
</evidence>
<proteinExistence type="inferred from homology"/>
<dbReference type="EMBL" id="AAKL01000002">
    <property type="protein sequence ID" value="EAP74570.1"/>
    <property type="molecule type" value="Genomic_DNA"/>
</dbReference>
<evidence type="ECO:0000256" key="5">
    <source>
        <dbReference type="ARBA" id="ARBA00022989"/>
    </source>
</evidence>
<reference evidence="8 9" key="1">
    <citation type="journal article" date="2006" name="Mol. Plant Microbe Interact.">
        <title>Identification of open reading frames unique to a select agent: Ralstonia solanacearum race 3 biovar 2.</title>
        <authorList>
            <person name="Gabriel D.W."/>
            <person name="Allen C."/>
            <person name="Schell M."/>
            <person name="Denny T.P."/>
            <person name="Greenberg J.T."/>
            <person name="Duan Y.P."/>
            <person name="Flores-Cruz Z."/>
            <person name="Huang Q."/>
            <person name="Clifford J.M."/>
            <person name="Presting G."/>
            <person name="Gonzalez E.T."/>
            <person name="Reddy J."/>
            <person name="Elphinstone J."/>
            <person name="Swanson J."/>
            <person name="Yao J."/>
            <person name="Mulholland V."/>
            <person name="Liu L."/>
            <person name="Farmerie W."/>
            <person name="Patnaikuni M."/>
            <person name="Balogh B."/>
            <person name="Norman D."/>
            <person name="Alvarez A."/>
            <person name="Castillo J.A."/>
            <person name="Jones J."/>
            <person name="Saddler G."/>
            <person name="Walunas T."/>
            <person name="Zhukov A."/>
            <person name="Mikhailova N."/>
        </authorList>
    </citation>
    <scope>NUCLEOTIDE SEQUENCE [LARGE SCALE GENOMIC DNA]</scope>
    <source>
        <strain evidence="8 9">UW551</strain>
    </source>
</reference>
<keyword evidence="5 7" id="KW-1133">Transmembrane helix</keyword>
<sequence length="199" mass="20571">MAAAAGDGRADSAGARTGMEGDAMSYLATLFDLFWHFVVLSFLAIGGASTTLPDMHRFLVDTRHYMTGEQLSAMYAISQAAPGPNVLFVELFGWQAAGLGGAVAAMLGICGPSCVIAGIVARVMHQAPDARWVTLIRRGLAPLTIGLLFSTGWVLARATDHSVGTVALTAATVLACTFTRVHPLILVAAGALAGALGWA</sequence>
<name>A0AB33VKN2_RALSU</name>
<comment type="subcellular location">
    <subcellularLocation>
        <location evidence="1">Cell membrane</location>
        <topology evidence="1">Multi-pass membrane protein</topology>
    </subcellularLocation>
</comment>
<keyword evidence="6 7" id="KW-0472">Membrane</keyword>
<organism evidence="8 9">
    <name type="scientific">Ralstonia solanacearum (strain UW551)</name>
    <dbReference type="NCBI Taxonomy" id="342110"/>
    <lineage>
        <taxon>Bacteria</taxon>
        <taxon>Pseudomonadati</taxon>
        <taxon>Pseudomonadota</taxon>
        <taxon>Betaproteobacteria</taxon>
        <taxon>Burkholderiales</taxon>
        <taxon>Burkholderiaceae</taxon>
        <taxon>Ralstonia</taxon>
        <taxon>Ralstonia solanacearum species complex</taxon>
    </lineage>
</organism>
<dbReference type="Proteomes" id="UP000005933">
    <property type="component" value="Unassembled WGS sequence"/>
</dbReference>
<feature type="transmembrane region" description="Helical" evidence="7">
    <location>
        <begin position="100"/>
        <end position="123"/>
    </location>
</feature>
<evidence type="ECO:0000256" key="6">
    <source>
        <dbReference type="ARBA" id="ARBA00023136"/>
    </source>
</evidence>
<feature type="transmembrane region" description="Helical" evidence="7">
    <location>
        <begin position="135"/>
        <end position="156"/>
    </location>
</feature>
<accession>A0AB33VKN2</accession>
<dbReference type="InterPro" id="IPR052518">
    <property type="entry name" value="CHR_Transporter"/>
</dbReference>
<evidence type="ECO:0000313" key="8">
    <source>
        <dbReference type="EMBL" id="EAP74570.1"/>
    </source>
</evidence>
<comment type="caution">
    <text evidence="8">The sequence shown here is derived from an EMBL/GenBank/DDBJ whole genome shotgun (WGS) entry which is preliminary data.</text>
</comment>
<gene>
    <name evidence="8" type="ORF">RRSL_04422</name>
</gene>
<feature type="transmembrane region" description="Helical" evidence="7">
    <location>
        <begin position="168"/>
        <end position="198"/>
    </location>
</feature>
<evidence type="ECO:0000256" key="2">
    <source>
        <dbReference type="ARBA" id="ARBA00005262"/>
    </source>
</evidence>
<dbReference type="PANTHER" id="PTHR43663:SF1">
    <property type="entry name" value="CHROMATE TRANSPORTER"/>
    <property type="match status" value="1"/>
</dbReference>
<evidence type="ECO:0000256" key="3">
    <source>
        <dbReference type="ARBA" id="ARBA00022475"/>
    </source>
</evidence>
<dbReference type="GO" id="GO:0005886">
    <property type="term" value="C:plasma membrane"/>
    <property type="evidence" value="ECO:0007669"/>
    <property type="project" value="UniProtKB-SubCell"/>
</dbReference>
<keyword evidence="4 7" id="KW-0812">Transmembrane</keyword>
<dbReference type="Pfam" id="PF02417">
    <property type="entry name" value="Chromate_transp"/>
    <property type="match status" value="1"/>
</dbReference>